<dbReference type="GO" id="GO:0005968">
    <property type="term" value="C:Rab-protein geranylgeranyltransferase complex"/>
    <property type="evidence" value="ECO:0007669"/>
    <property type="project" value="TreeGrafter"/>
</dbReference>
<comment type="similarity">
    <text evidence="1 6">Belongs to the protein prenyltransferase subunit alpha family.</text>
</comment>
<evidence type="ECO:0000256" key="4">
    <source>
        <dbReference type="ARBA" id="ARBA00022737"/>
    </source>
</evidence>
<dbReference type="EMBL" id="JAULSN010000004">
    <property type="protein sequence ID" value="KAK3372753.1"/>
    <property type="molecule type" value="Genomic_DNA"/>
</dbReference>
<dbReference type="PANTHER" id="PTHR11129">
    <property type="entry name" value="PROTEIN FARNESYLTRANSFERASE ALPHA SUBUNIT/RAB GERANYLGERANYL TRANSFERASE ALPHA SUBUNIT"/>
    <property type="match status" value="1"/>
</dbReference>
<keyword evidence="2 6" id="KW-0637">Prenyltransferase</keyword>
<organism evidence="8 9">
    <name type="scientific">Lasiosphaeria ovina</name>
    <dbReference type="NCBI Taxonomy" id="92902"/>
    <lineage>
        <taxon>Eukaryota</taxon>
        <taxon>Fungi</taxon>
        <taxon>Dikarya</taxon>
        <taxon>Ascomycota</taxon>
        <taxon>Pezizomycotina</taxon>
        <taxon>Sordariomycetes</taxon>
        <taxon>Sordariomycetidae</taxon>
        <taxon>Sordariales</taxon>
        <taxon>Lasiosphaeriaceae</taxon>
        <taxon>Lasiosphaeria</taxon>
    </lineage>
</organism>
<accession>A0AAE0K9R4</accession>
<sequence length="440" mass="50554">MADYGGSQHGIARTSRAQAQTADQRKLELDRIEKYRDLENQVRSYHAQGDYSPDVFQLTTRLLRLNPEYYTIWNVRRRSLISGLLSKPSHGSAPSRASQSSSPSPNITPSSANLSPSSSVAIQPSREVPTVGRTGTTADSCDSASPIKEHGEESTENEQQQQQQDLDLLISELRFTIPLLLEAPKCYWIWSHRSWVLQEAIGRLQRAAARRIWEEELGLVSKMLFKDRRNFHAWGYRRHVVDQLEGPTLGGISRVESEFEYTTQMIETDLSNFSAWHGRSKLIPRMLDERGADDEDRKAFLDEELGMINEALNVGPEDQSLWYYHQFLMLNLVSFVGRATIVPKFNLEERITYMSREIEGIKELLEDYNNIKLIYEALLDYTIMLCQLEERQPDASERADLVVWLQKLRELDPMRNGRWSDVARDYGLQEKITTPAAIKV</sequence>
<dbReference type="Gene3D" id="1.25.40.120">
    <property type="entry name" value="Protein prenylyltransferase"/>
    <property type="match status" value="2"/>
</dbReference>
<gene>
    <name evidence="8" type="ORF">B0T24DRAFT_241893</name>
</gene>
<comment type="function">
    <text evidence="6">Catalyzes the transfer of a geranyl-geranyl moiety from geranyl-geranyl pyrophosphate to cysteines occuring in specific C-terminal amino acid sequences.</text>
</comment>
<dbReference type="Pfam" id="PF01239">
    <property type="entry name" value="PPTA"/>
    <property type="match status" value="5"/>
</dbReference>
<feature type="compositionally biased region" description="Polar residues" evidence="7">
    <location>
        <begin position="133"/>
        <end position="143"/>
    </location>
</feature>
<proteinExistence type="inferred from homology"/>
<dbReference type="InterPro" id="IPR002088">
    <property type="entry name" value="Prenyl_trans_a"/>
</dbReference>
<dbReference type="SUPFAM" id="SSF48439">
    <property type="entry name" value="Protein prenylyltransferase"/>
    <property type="match status" value="1"/>
</dbReference>
<evidence type="ECO:0000256" key="3">
    <source>
        <dbReference type="ARBA" id="ARBA00022679"/>
    </source>
</evidence>
<dbReference type="AlphaFoldDB" id="A0AAE0K9R4"/>
<feature type="compositionally biased region" description="Low complexity" evidence="7">
    <location>
        <begin position="89"/>
        <end position="119"/>
    </location>
</feature>
<keyword evidence="3 6" id="KW-0808">Transferase</keyword>
<feature type="region of interest" description="Disordered" evidence="7">
    <location>
        <begin position="86"/>
        <end position="163"/>
    </location>
</feature>
<dbReference type="Proteomes" id="UP001287356">
    <property type="component" value="Unassembled WGS sequence"/>
</dbReference>
<dbReference type="PANTHER" id="PTHR11129:SF2">
    <property type="entry name" value="GERANYLGERANYL TRANSFERASE TYPE-2 SUBUNIT ALPHA"/>
    <property type="match status" value="1"/>
</dbReference>
<evidence type="ECO:0000256" key="1">
    <source>
        <dbReference type="ARBA" id="ARBA00006734"/>
    </source>
</evidence>
<reference evidence="8" key="1">
    <citation type="journal article" date="2023" name="Mol. Phylogenet. Evol.">
        <title>Genome-scale phylogeny and comparative genomics of the fungal order Sordariales.</title>
        <authorList>
            <person name="Hensen N."/>
            <person name="Bonometti L."/>
            <person name="Westerberg I."/>
            <person name="Brannstrom I.O."/>
            <person name="Guillou S."/>
            <person name="Cros-Aarteil S."/>
            <person name="Calhoun S."/>
            <person name="Haridas S."/>
            <person name="Kuo A."/>
            <person name="Mondo S."/>
            <person name="Pangilinan J."/>
            <person name="Riley R."/>
            <person name="LaButti K."/>
            <person name="Andreopoulos B."/>
            <person name="Lipzen A."/>
            <person name="Chen C."/>
            <person name="Yan M."/>
            <person name="Daum C."/>
            <person name="Ng V."/>
            <person name="Clum A."/>
            <person name="Steindorff A."/>
            <person name="Ohm R.A."/>
            <person name="Martin F."/>
            <person name="Silar P."/>
            <person name="Natvig D.O."/>
            <person name="Lalanne C."/>
            <person name="Gautier V."/>
            <person name="Ament-Velasquez S.L."/>
            <person name="Kruys A."/>
            <person name="Hutchinson M.I."/>
            <person name="Powell A.J."/>
            <person name="Barry K."/>
            <person name="Miller A.N."/>
            <person name="Grigoriev I.V."/>
            <person name="Debuchy R."/>
            <person name="Gladieux P."/>
            <person name="Hiltunen Thoren M."/>
            <person name="Johannesson H."/>
        </authorList>
    </citation>
    <scope>NUCLEOTIDE SEQUENCE</scope>
    <source>
        <strain evidence="8">CBS 958.72</strain>
    </source>
</reference>
<feature type="region of interest" description="Disordered" evidence="7">
    <location>
        <begin position="1"/>
        <end position="25"/>
    </location>
</feature>
<dbReference type="EC" id="2.5.1.60" evidence="6"/>
<evidence type="ECO:0000256" key="7">
    <source>
        <dbReference type="SAM" id="MobiDB-lite"/>
    </source>
</evidence>
<name>A0AAE0K9R4_9PEZI</name>
<dbReference type="PROSITE" id="PS51147">
    <property type="entry name" value="PFTA"/>
    <property type="match status" value="4"/>
</dbReference>
<keyword evidence="4" id="KW-0677">Repeat</keyword>
<comment type="caution">
    <text evidence="8">The sequence shown here is derived from an EMBL/GenBank/DDBJ whole genome shotgun (WGS) entry which is preliminary data.</text>
</comment>
<dbReference type="GO" id="GO:0097354">
    <property type="term" value="P:prenylation"/>
    <property type="evidence" value="ECO:0007669"/>
    <property type="project" value="UniProtKB-UniRule"/>
</dbReference>
<evidence type="ECO:0000313" key="9">
    <source>
        <dbReference type="Proteomes" id="UP001287356"/>
    </source>
</evidence>
<dbReference type="GO" id="GO:0004663">
    <property type="term" value="F:Rab geranylgeranyltransferase activity"/>
    <property type="evidence" value="ECO:0007669"/>
    <property type="project" value="UniProtKB-UniRule"/>
</dbReference>
<evidence type="ECO:0000256" key="5">
    <source>
        <dbReference type="ARBA" id="ARBA00047658"/>
    </source>
</evidence>
<protein>
    <recommendedName>
        <fullName evidence="6">Geranylgeranyl transferase type-2 subunit alpha</fullName>
        <ecNumber evidence="6">2.5.1.60</ecNumber>
    </recommendedName>
    <alternativeName>
        <fullName evidence="6">Geranylgeranyl transferase type II subunit alpha</fullName>
    </alternativeName>
</protein>
<evidence type="ECO:0000313" key="8">
    <source>
        <dbReference type="EMBL" id="KAK3372753.1"/>
    </source>
</evidence>
<comment type="catalytic activity">
    <reaction evidence="5 6">
        <text>geranylgeranyl diphosphate + L-cysteinyl-[protein] = S-geranylgeranyl-L-cysteinyl-[protein] + diphosphate</text>
        <dbReference type="Rhea" id="RHEA:21240"/>
        <dbReference type="Rhea" id="RHEA-COMP:10131"/>
        <dbReference type="Rhea" id="RHEA-COMP:11537"/>
        <dbReference type="ChEBI" id="CHEBI:29950"/>
        <dbReference type="ChEBI" id="CHEBI:33019"/>
        <dbReference type="ChEBI" id="CHEBI:57533"/>
        <dbReference type="ChEBI" id="CHEBI:86021"/>
        <dbReference type="EC" id="2.5.1.60"/>
    </reaction>
</comment>
<keyword evidence="9" id="KW-1185">Reference proteome</keyword>
<evidence type="ECO:0000256" key="6">
    <source>
        <dbReference type="RuleBase" id="RU367120"/>
    </source>
</evidence>
<evidence type="ECO:0000256" key="2">
    <source>
        <dbReference type="ARBA" id="ARBA00022602"/>
    </source>
</evidence>
<reference evidence="8" key="2">
    <citation type="submission" date="2023-06" db="EMBL/GenBank/DDBJ databases">
        <authorList>
            <consortium name="Lawrence Berkeley National Laboratory"/>
            <person name="Haridas S."/>
            <person name="Hensen N."/>
            <person name="Bonometti L."/>
            <person name="Westerberg I."/>
            <person name="Brannstrom I.O."/>
            <person name="Guillou S."/>
            <person name="Cros-Aarteil S."/>
            <person name="Calhoun S."/>
            <person name="Kuo A."/>
            <person name="Mondo S."/>
            <person name="Pangilinan J."/>
            <person name="Riley R."/>
            <person name="Labutti K."/>
            <person name="Andreopoulos B."/>
            <person name="Lipzen A."/>
            <person name="Chen C."/>
            <person name="Yanf M."/>
            <person name="Daum C."/>
            <person name="Ng V."/>
            <person name="Clum A."/>
            <person name="Steindorff A."/>
            <person name="Ohm R."/>
            <person name="Martin F."/>
            <person name="Silar P."/>
            <person name="Natvig D."/>
            <person name="Lalanne C."/>
            <person name="Gautier V."/>
            <person name="Ament-Velasquez S.L."/>
            <person name="Kruys A."/>
            <person name="Hutchinson M.I."/>
            <person name="Powell A.J."/>
            <person name="Barry K."/>
            <person name="Miller A.N."/>
            <person name="Grigoriev I.V."/>
            <person name="Debuchy R."/>
            <person name="Gladieux P."/>
            <person name="Thoren M.H."/>
            <person name="Johannesson H."/>
        </authorList>
    </citation>
    <scope>NUCLEOTIDE SEQUENCE</scope>
    <source>
        <strain evidence="8">CBS 958.72</strain>
    </source>
</reference>